<name>A0A812P5Q9_SYMPI</name>
<dbReference type="AlphaFoldDB" id="A0A812P5Q9"/>
<evidence type="ECO:0000313" key="3">
    <source>
        <dbReference type="Proteomes" id="UP000649617"/>
    </source>
</evidence>
<dbReference type="PROSITE" id="PS00109">
    <property type="entry name" value="PROTEIN_KINASE_TYR"/>
    <property type="match status" value="1"/>
</dbReference>
<evidence type="ECO:0000259" key="1">
    <source>
        <dbReference type="PROSITE" id="PS50011"/>
    </source>
</evidence>
<dbReference type="SMR" id="A0A812P5Q9"/>
<accession>A0A812P5Q9</accession>
<reference evidence="2" key="1">
    <citation type="submission" date="2021-02" db="EMBL/GenBank/DDBJ databases">
        <authorList>
            <person name="Dougan E. K."/>
            <person name="Rhodes N."/>
            <person name="Thang M."/>
            <person name="Chan C."/>
        </authorList>
    </citation>
    <scope>NUCLEOTIDE SEQUENCE</scope>
</reference>
<feature type="domain" description="Protein kinase" evidence="1">
    <location>
        <begin position="1"/>
        <end position="77"/>
    </location>
</feature>
<protein>
    <submittedName>
        <fullName evidence="2">Lkb1 protein</fullName>
    </submittedName>
</protein>
<dbReference type="Proteomes" id="UP000649617">
    <property type="component" value="Unassembled WGS sequence"/>
</dbReference>
<comment type="caution">
    <text evidence="2">The sequence shown here is derived from an EMBL/GenBank/DDBJ whole genome shotgun (WGS) entry which is preliminary data.</text>
</comment>
<dbReference type="PROSITE" id="PS50011">
    <property type="entry name" value="PROTEIN_KINASE_DOM"/>
    <property type="match status" value="1"/>
</dbReference>
<dbReference type="InterPro" id="IPR008266">
    <property type="entry name" value="Tyr_kinase_AS"/>
</dbReference>
<dbReference type="OrthoDB" id="4062651at2759"/>
<dbReference type="GO" id="GO:0004672">
    <property type="term" value="F:protein kinase activity"/>
    <property type="evidence" value="ECO:0007669"/>
    <property type="project" value="InterPro"/>
</dbReference>
<dbReference type="Gene3D" id="1.10.510.10">
    <property type="entry name" value="Transferase(Phosphotransferase) domain 1"/>
    <property type="match status" value="1"/>
</dbReference>
<dbReference type="SUPFAM" id="SSF56112">
    <property type="entry name" value="Protein kinase-like (PK-like)"/>
    <property type="match status" value="1"/>
</dbReference>
<organism evidence="2 3">
    <name type="scientific">Symbiodinium pilosum</name>
    <name type="common">Dinoflagellate</name>
    <dbReference type="NCBI Taxonomy" id="2952"/>
    <lineage>
        <taxon>Eukaryota</taxon>
        <taxon>Sar</taxon>
        <taxon>Alveolata</taxon>
        <taxon>Dinophyceae</taxon>
        <taxon>Suessiales</taxon>
        <taxon>Symbiodiniaceae</taxon>
        <taxon>Symbiodinium</taxon>
    </lineage>
</organism>
<sequence>KRVIHRDVRAENILMTQALCAKLVDYGDAVGLPLVSDCIGMGGSPAFWPPEGASVSVLDYRRDHLLPRSYSLDVCAK</sequence>
<dbReference type="EMBL" id="CAJNIZ010012987">
    <property type="protein sequence ID" value="CAE7341103.1"/>
    <property type="molecule type" value="Genomic_DNA"/>
</dbReference>
<dbReference type="GO" id="GO:0005524">
    <property type="term" value="F:ATP binding"/>
    <property type="evidence" value="ECO:0007669"/>
    <property type="project" value="InterPro"/>
</dbReference>
<keyword evidence="3" id="KW-1185">Reference proteome</keyword>
<dbReference type="InterPro" id="IPR000719">
    <property type="entry name" value="Prot_kinase_dom"/>
</dbReference>
<proteinExistence type="predicted"/>
<feature type="non-terminal residue" evidence="2">
    <location>
        <position position="1"/>
    </location>
</feature>
<evidence type="ECO:0000313" key="2">
    <source>
        <dbReference type="EMBL" id="CAE7341103.1"/>
    </source>
</evidence>
<dbReference type="InterPro" id="IPR011009">
    <property type="entry name" value="Kinase-like_dom_sf"/>
</dbReference>
<gene>
    <name evidence="2" type="primary">lkb1</name>
    <name evidence="2" type="ORF">SPIL2461_LOCUS8036</name>
</gene>